<name>A0A5E8GWQ6_ROSAD</name>
<gene>
    <name evidence="1" type="ORF">SADFL11_1054</name>
</gene>
<dbReference type="Proteomes" id="UP000004703">
    <property type="component" value="Chromosome"/>
</dbReference>
<proteinExistence type="predicted"/>
<reference evidence="1 2" key="1">
    <citation type="submission" date="2008-01" db="EMBL/GenBank/DDBJ databases">
        <authorList>
            <person name="Wagner-Dobler I."/>
            <person name="Ferriera S."/>
            <person name="Johnson J."/>
            <person name="Kravitz S."/>
            <person name="Beeson K."/>
            <person name="Sutton G."/>
            <person name="Rogers Y.-H."/>
            <person name="Friedman R."/>
            <person name="Frazier M."/>
            <person name="Venter J.C."/>
        </authorList>
    </citation>
    <scope>NUCLEOTIDE SEQUENCE [LARGE SCALE GENOMIC DNA]</scope>
    <source>
        <strain evidence="2">DSM 17067 / NCIMB 14079 / DFL-11</strain>
    </source>
</reference>
<dbReference type="EMBL" id="ACCU02000003">
    <property type="protein sequence ID" value="EEE43768.1"/>
    <property type="molecule type" value="Genomic_DNA"/>
</dbReference>
<comment type="caution">
    <text evidence="1">The sequence shown here is derived from an EMBL/GenBank/DDBJ whole genome shotgun (WGS) entry which is preliminary data.</text>
</comment>
<dbReference type="AlphaFoldDB" id="A0A5E8GWQ6"/>
<evidence type="ECO:0000313" key="1">
    <source>
        <dbReference type="EMBL" id="EEE43768.1"/>
    </source>
</evidence>
<protein>
    <submittedName>
        <fullName evidence="1">Uncharacterized protein</fullName>
    </submittedName>
</protein>
<evidence type="ECO:0000313" key="2">
    <source>
        <dbReference type="Proteomes" id="UP000004703"/>
    </source>
</evidence>
<reference evidence="1 2" key="2">
    <citation type="submission" date="2013-04" db="EMBL/GenBank/DDBJ databases">
        <authorList>
            <person name="Fiebig A."/>
            <person name="Pradella S."/>
            <person name="Wagner-Doebler I."/>
        </authorList>
    </citation>
    <scope>NUCLEOTIDE SEQUENCE [LARGE SCALE GENOMIC DNA]</scope>
    <source>
        <strain evidence="2">DSM 17067 / NCIMB 14079 / DFL-11</strain>
    </source>
</reference>
<organism evidence="1 2">
    <name type="scientific">Roseibium alexandrii (strain DSM 17067 / NCIMB 14079 / DFL-11)</name>
    <name type="common">Labrenzia alexandrii</name>
    <dbReference type="NCBI Taxonomy" id="244592"/>
    <lineage>
        <taxon>Bacteria</taxon>
        <taxon>Pseudomonadati</taxon>
        <taxon>Pseudomonadota</taxon>
        <taxon>Alphaproteobacteria</taxon>
        <taxon>Hyphomicrobiales</taxon>
        <taxon>Stappiaceae</taxon>
        <taxon>Roseibium</taxon>
    </lineage>
</organism>
<dbReference type="RefSeq" id="WP_008190278.1">
    <property type="nucleotide sequence ID" value="NZ_CM011002.1"/>
</dbReference>
<accession>A0A5E8GWQ6</accession>
<sequence length="100" mass="10924">MTVTIENPASAKRAVKVAFRKESETAFLEAADAITAGRPGRRKLRERLIREYRRSDRLEGSQYVIAPGEVVRLTDGTSGHDDAAAQKGTLEAQGLIVTVK</sequence>